<sequence>MTTPKDPWREARNSPAESVGLSFQDKAVLVIGANLGLGTSPLMLAVRLREKSKAASFYSVEPYSVNVFADQLDEKVAKLDVALLCAGIAVPDYRMSADGCEFAT</sequence>
<keyword evidence="2" id="KW-1185">Reference proteome</keyword>
<evidence type="ECO:0000313" key="1">
    <source>
        <dbReference type="EMBL" id="KAJ2991080.1"/>
    </source>
</evidence>
<dbReference type="EMBL" id="JAPDGR010000357">
    <property type="protein sequence ID" value="KAJ2991080.1"/>
    <property type="molecule type" value="Genomic_DNA"/>
</dbReference>
<reference evidence="1" key="1">
    <citation type="submission" date="2022-10" db="EMBL/GenBank/DDBJ databases">
        <title>Genome Sequence of Xylaria curta.</title>
        <authorList>
            <person name="Buettner E."/>
        </authorList>
    </citation>
    <scope>NUCLEOTIDE SEQUENCE</scope>
    <source>
        <strain evidence="1">Babe10</strain>
    </source>
</reference>
<evidence type="ECO:0000313" key="2">
    <source>
        <dbReference type="Proteomes" id="UP001143856"/>
    </source>
</evidence>
<proteinExistence type="predicted"/>
<organism evidence="1 2">
    <name type="scientific">Xylaria curta</name>
    <dbReference type="NCBI Taxonomy" id="42375"/>
    <lineage>
        <taxon>Eukaryota</taxon>
        <taxon>Fungi</taxon>
        <taxon>Dikarya</taxon>
        <taxon>Ascomycota</taxon>
        <taxon>Pezizomycotina</taxon>
        <taxon>Sordariomycetes</taxon>
        <taxon>Xylariomycetidae</taxon>
        <taxon>Xylariales</taxon>
        <taxon>Xylariaceae</taxon>
        <taxon>Xylaria</taxon>
    </lineage>
</organism>
<accession>A0ACC1PFG8</accession>
<gene>
    <name evidence="1" type="ORF">NUW58_g2654</name>
</gene>
<name>A0ACC1PFG8_9PEZI</name>
<protein>
    <submittedName>
        <fullName evidence="1">Uncharacterized protein</fullName>
    </submittedName>
</protein>
<dbReference type="Proteomes" id="UP001143856">
    <property type="component" value="Unassembled WGS sequence"/>
</dbReference>
<comment type="caution">
    <text evidence="1">The sequence shown here is derived from an EMBL/GenBank/DDBJ whole genome shotgun (WGS) entry which is preliminary data.</text>
</comment>